<evidence type="ECO:0000313" key="1">
    <source>
        <dbReference type="EMBL" id="TCL60673.1"/>
    </source>
</evidence>
<protein>
    <submittedName>
        <fullName evidence="1">Uncharacterized protein</fullName>
    </submittedName>
</protein>
<comment type="caution">
    <text evidence="1">The sequence shown here is derived from an EMBL/GenBank/DDBJ whole genome shotgun (WGS) entry which is preliminary data.</text>
</comment>
<dbReference type="Proteomes" id="UP000295718">
    <property type="component" value="Unassembled WGS sequence"/>
</dbReference>
<dbReference type="AlphaFoldDB" id="A0A4R1R581"/>
<name>A0A4R1R581_9FIRM</name>
<dbReference type="EMBL" id="SLUO01000002">
    <property type="protein sequence ID" value="TCL60673.1"/>
    <property type="molecule type" value="Genomic_DNA"/>
</dbReference>
<reference evidence="1 2" key="1">
    <citation type="submission" date="2019-03" db="EMBL/GenBank/DDBJ databases">
        <title>Genomic Encyclopedia of Type Strains, Phase IV (KMG-IV): sequencing the most valuable type-strain genomes for metagenomic binning, comparative biology and taxonomic classification.</title>
        <authorList>
            <person name="Goeker M."/>
        </authorList>
    </citation>
    <scope>NUCLEOTIDE SEQUENCE [LARGE SCALE GENOMIC DNA]</scope>
    <source>
        <strain evidence="1 2">DSM 100556</strain>
    </source>
</reference>
<proteinExistence type="predicted"/>
<gene>
    <name evidence="1" type="ORF">EDD76_102373</name>
</gene>
<organism evidence="1 2">
    <name type="scientific">Kineothrix alysoides</name>
    <dbReference type="NCBI Taxonomy" id="1469948"/>
    <lineage>
        <taxon>Bacteria</taxon>
        <taxon>Bacillati</taxon>
        <taxon>Bacillota</taxon>
        <taxon>Clostridia</taxon>
        <taxon>Lachnospirales</taxon>
        <taxon>Lachnospiraceae</taxon>
        <taxon>Kineothrix</taxon>
    </lineage>
</organism>
<evidence type="ECO:0000313" key="2">
    <source>
        <dbReference type="Proteomes" id="UP000295718"/>
    </source>
</evidence>
<keyword evidence="2" id="KW-1185">Reference proteome</keyword>
<sequence>MIRSELFFIGRSVIIYYVKVRAADAESGD</sequence>
<dbReference type="STRING" id="1469948.GCA_000732725_00409"/>
<accession>A0A4R1R581</accession>